<dbReference type="Gene3D" id="3.40.630.30">
    <property type="match status" value="1"/>
</dbReference>
<evidence type="ECO:0000313" key="3">
    <source>
        <dbReference type="Proteomes" id="UP000011082"/>
    </source>
</evidence>
<feature type="signal peptide" evidence="1">
    <location>
        <begin position="1"/>
        <end position="24"/>
    </location>
</feature>
<sequence length="239" mass="27881">MKLLLWLNLVCALQFIALPSHNQAIKTYSQIDKYFKLSAVYFKGASGNLDSLVETAKKEVFMFLEGKELAAFLMVSKDKCYSISKREEYDFFSFYYCTVLEHYRGQGLSYKIMLDSVQYLKNLYKLRDNTILSLHISPYDDMMPVAARMYYSLGFRQGVFIKSGPNEMAHKIDELFYNSKDLFEIAQNEKTASGDGFYLMLYCKLKDFKKGHRVPNDAMDLTRKLYGILKRRQSDRTTL</sequence>
<reference evidence="3" key="1">
    <citation type="submission" date="2011-05" db="EMBL/GenBank/DDBJ databases">
        <title>The genome sequence of Vittaforma corneae strain ATCC 50505.</title>
        <authorList>
            <consortium name="The Broad Institute Genome Sequencing Platform"/>
            <person name="Cuomo C."/>
            <person name="Didier E."/>
            <person name="Bowers L."/>
            <person name="Young S.K."/>
            <person name="Zeng Q."/>
            <person name="Gargeya S."/>
            <person name="Fitzgerald M."/>
            <person name="Haas B."/>
            <person name="Abouelleil A."/>
            <person name="Alvarado L."/>
            <person name="Arachchi H.M."/>
            <person name="Berlin A."/>
            <person name="Chapman S.B."/>
            <person name="Gearin G."/>
            <person name="Goldberg J."/>
            <person name="Griggs A."/>
            <person name="Gujja S."/>
            <person name="Hansen M."/>
            <person name="Heiman D."/>
            <person name="Howarth C."/>
            <person name="Larimer J."/>
            <person name="Lui A."/>
            <person name="MacDonald P.J.P."/>
            <person name="McCowen C."/>
            <person name="Montmayeur A."/>
            <person name="Murphy C."/>
            <person name="Neiman D."/>
            <person name="Pearson M."/>
            <person name="Priest M."/>
            <person name="Roberts A."/>
            <person name="Saif S."/>
            <person name="Shea T."/>
            <person name="Sisk P."/>
            <person name="Stolte C."/>
            <person name="Sykes S."/>
            <person name="Wortman J."/>
            <person name="Nusbaum C."/>
            <person name="Birren B."/>
        </authorList>
    </citation>
    <scope>NUCLEOTIDE SEQUENCE [LARGE SCALE GENOMIC DNA]</scope>
    <source>
        <strain evidence="3">ATCC 50505</strain>
    </source>
</reference>
<evidence type="ECO:0000256" key="1">
    <source>
        <dbReference type="SAM" id="SignalP"/>
    </source>
</evidence>
<dbReference type="VEuPathDB" id="MicrosporidiaDB:VICG_00912"/>
<dbReference type="Proteomes" id="UP000011082">
    <property type="component" value="Unassembled WGS sequence"/>
</dbReference>
<dbReference type="InterPro" id="IPR016181">
    <property type="entry name" value="Acyl_CoA_acyltransferase"/>
</dbReference>
<protein>
    <recommendedName>
        <fullName evidence="4">N-acetyltransferase domain-containing protein</fullName>
    </recommendedName>
</protein>
<dbReference type="SUPFAM" id="SSF55729">
    <property type="entry name" value="Acyl-CoA N-acyltransferases (Nat)"/>
    <property type="match status" value="1"/>
</dbReference>
<evidence type="ECO:0000313" key="2">
    <source>
        <dbReference type="EMBL" id="ELA42063.1"/>
    </source>
</evidence>
<evidence type="ECO:0008006" key="4">
    <source>
        <dbReference type="Google" id="ProtNLM"/>
    </source>
</evidence>
<keyword evidence="1" id="KW-0732">Signal</keyword>
<dbReference type="Pfam" id="PF17013">
    <property type="entry name" value="Acetyltransf_15"/>
    <property type="match status" value="1"/>
</dbReference>
<organism evidence="2 3">
    <name type="scientific">Vittaforma corneae (strain ATCC 50505)</name>
    <name type="common">Microsporidian parasite</name>
    <name type="synonym">Nosema corneum</name>
    <dbReference type="NCBI Taxonomy" id="993615"/>
    <lineage>
        <taxon>Eukaryota</taxon>
        <taxon>Fungi</taxon>
        <taxon>Fungi incertae sedis</taxon>
        <taxon>Microsporidia</taxon>
        <taxon>Nosematidae</taxon>
        <taxon>Vittaforma</taxon>
    </lineage>
</organism>
<keyword evidence="3" id="KW-1185">Reference proteome</keyword>
<dbReference type="AlphaFoldDB" id="L2GME1"/>
<dbReference type="EMBL" id="JH370135">
    <property type="protein sequence ID" value="ELA42063.1"/>
    <property type="molecule type" value="Genomic_DNA"/>
</dbReference>
<dbReference type="InterPro" id="IPR031523">
    <property type="entry name" value="Acetyltransf_15"/>
</dbReference>
<dbReference type="HOGENOM" id="CLU_097995_0_0_1"/>
<dbReference type="RefSeq" id="XP_007604359.1">
    <property type="nucleotide sequence ID" value="XM_007604297.1"/>
</dbReference>
<dbReference type="GeneID" id="19881624"/>
<name>L2GME1_VITCO</name>
<accession>L2GME1</accession>
<gene>
    <name evidence="2" type="ORF">VICG_00912</name>
</gene>
<dbReference type="InParanoid" id="L2GME1"/>
<dbReference type="OMA" id="MIMVCEY"/>
<proteinExistence type="predicted"/>
<dbReference type="OrthoDB" id="2195369at2759"/>
<feature type="chain" id="PRO_5003960259" description="N-acetyltransferase domain-containing protein" evidence="1">
    <location>
        <begin position="25"/>
        <end position="239"/>
    </location>
</feature>